<keyword evidence="4" id="KW-0812">Transmembrane</keyword>
<evidence type="ECO:0000256" key="8">
    <source>
        <dbReference type="SAM" id="SignalP"/>
    </source>
</evidence>
<dbReference type="Pfam" id="PF13954">
    <property type="entry name" value="PapC_N"/>
    <property type="match status" value="1"/>
</dbReference>
<evidence type="ECO:0000256" key="4">
    <source>
        <dbReference type="ARBA" id="ARBA00022692"/>
    </source>
</evidence>
<evidence type="ECO:0000259" key="9">
    <source>
        <dbReference type="Pfam" id="PF13954"/>
    </source>
</evidence>
<accession>A0A379G2U3</accession>
<dbReference type="PANTHER" id="PTHR30451:SF20">
    <property type="entry name" value="FIMBRIAE USHER"/>
    <property type="match status" value="1"/>
</dbReference>
<keyword evidence="3" id="KW-0813">Transport</keyword>
<name>A0A379G2U3_9GAMM</name>
<dbReference type="Pfam" id="PF00577">
    <property type="entry name" value="Usher"/>
    <property type="match status" value="1"/>
</dbReference>
<dbReference type="GO" id="GO:0015473">
    <property type="term" value="F:fimbrial usher porin activity"/>
    <property type="evidence" value="ECO:0007669"/>
    <property type="project" value="InterPro"/>
</dbReference>
<dbReference type="GO" id="GO:0009279">
    <property type="term" value="C:cell outer membrane"/>
    <property type="evidence" value="ECO:0007669"/>
    <property type="project" value="UniProtKB-SubCell"/>
</dbReference>
<keyword evidence="7" id="KW-0998">Cell outer membrane</keyword>
<protein>
    <submittedName>
        <fullName evidence="10">Outer membrane usher protein fimD</fullName>
    </submittedName>
</protein>
<feature type="signal peptide" evidence="8">
    <location>
        <begin position="1"/>
        <end position="22"/>
    </location>
</feature>
<organism evidence="10 11">
    <name type="scientific">Providencia rustigianii</name>
    <dbReference type="NCBI Taxonomy" id="158850"/>
    <lineage>
        <taxon>Bacteria</taxon>
        <taxon>Pseudomonadati</taxon>
        <taxon>Pseudomonadota</taxon>
        <taxon>Gammaproteobacteria</taxon>
        <taxon>Enterobacterales</taxon>
        <taxon>Morganellaceae</taxon>
        <taxon>Providencia</taxon>
    </lineage>
</organism>
<proteinExistence type="inferred from homology"/>
<evidence type="ECO:0000313" key="10">
    <source>
        <dbReference type="EMBL" id="SUC35201.1"/>
    </source>
</evidence>
<dbReference type="EMBL" id="UGUA01000002">
    <property type="protein sequence ID" value="SUC35201.1"/>
    <property type="molecule type" value="Genomic_DNA"/>
</dbReference>
<evidence type="ECO:0000256" key="1">
    <source>
        <dbReference type="ARBA" id="ARBA00004571"/>
    </source>
</evidence>
<sequence length="302" mass="34219">MKIKLVFILISLSLAYSRVSFAVEENQNEKKYSYNEGFLLGNAKDISIDNLSEDQVTPGNWFVDLYLNNEFIYNREVKFYKNDKGKVVPCLTKDDVASFNIKPEYLSLITSGGECENLYTLSKDVDISLKQDILRLDILIPQIMVEHYARGSVPINALNEGIPAFFMNYYLNGYSSRSHGENTHSAYGNISAGLNLGLFRFRHQSNLQYNQDNKFEHESIRTYVQRAIPQIESELTLGQSFTNGNLFDSFSYTGAELATDNRMRPQSMQGFAPTVRGVANSNARVRVIQNGFVIYETNVSPG</sequence>
<feature type="domain" description="PapC N-terminal" evidence="9">
    <location>
        <begin position="34"/>
        <end position="173"/>
    </location>
</feature>
<reference evidence="10 11" key="1">
    <citation type="submission" date="2018-06" db="EMBL/GenBank/DDBJ databases">
        <authorList>
            <consortium name="Pathogen Informatics"/>
            <person name="Doyle S."/>
        </authorList>
    </citation>
    <scope>NUCLEOTIDE SEQUENCE [LARGE SCALE GENOMIC DNA]</scope>
    <source>
        <strain evidence="10 11">NCTC12026</strain>
    </source>
</reference>
<dbReference type="Gene3D" id="3.10.20.410">
    <property type="match status" value="1"/>
</dbReference>
<evidence type="ECO:0000256" key="5">
    <source>
        <dbReference type="ARBA" id="ARBA00022729"/>
    </source>
</evidence>
<comment type="similarity">
    <text evidence="2">Belongs to the fimbrial export usher family.</text>
</comment>
<dbReference type="InterPro" id="IPR037224">
    <property type="entry name" value="PapC_N_sf"/>
</dbReference>
<evidence type="ECO:0000256" key="7">
    <source>
        <dbReference type="ARBA" id="ARBA00023237"/>
    </source>
</evidence>
<comment type="subcellular location">
    <subcellularLocation>
        <location evidence="1">Cell outer membrane</location>
        <topology evidence="1">Multi-pass membrane protein</topology>
    </subcellularLocation>
</comment>
<gene>
    <name evidence="10" type="primary">fimD_9</name>
    <name evidence="10" type="ORF">NCTC12026_01584</name>
</gene>
<dbReference type="AlphaFoldDB" id="A0A379G2U3"/>
<dbReference type="SUPFAM" id="SSF141729">
    <property type="entry name" value="FimD N-terminal domain-like"/>
    <property type="match status" value="1"/>
</dbReference>
<feature type="chain" id="PRO_5016854474" evidence="8">
    <location>
        <begin position="23"/>
        <end position="302"/>
    </location>
</feature>
<dbReference type="InterPro" id="IPR025885">
    <property type="entry name" value="PapC_N"/>
</dbReference>
<evidence type="ECO:0000313" key="11">
    <source>
        <dbReference type="Proteomes" id="UP000255129"/>
    </source>
</evidence>
<dbReference type="GO" id="GO:0009297">
    <property type="term" value="P:pilus assembly"/>
    <property type="evidence" value="ECO:0007669"/>
    <property type="project" value="InterPro"/>
</dbReference>
<evidence type="ECO:0000256" key="3">
    <source>
        <dbReference type="ARBA" id="ARBA00022448"/>
    </source>
</evidence>
<keyword evidence="6" id="KW-0472">Membrane</keyword>
<evidence type="ECO:0000256" key="2">
    <source>
        <dbReference type="ARBA" id="ARBA00008064"/>
    </source>
</evidence>
<keyword evidence="5 8" id="KW-0732">Signal</keyword>
<dbReference type="InterPro" id="IPR000015">
    <property type="entry name" value="Fimb_usher"/>
</dbReference>
<dbReference type="PANTHER" id="PTHR30451">
    <property type="entry name" value="OUTER MEMBRANE USHER PROTEIN"/>
    <property type="match status" value="1"/>
</dbReference>
<dbReference type="Proteomes" id="UP000255129">
    <property type="component" value="Unassembled WGS sequence"/>
</dbReference>
<evidence type="ECO:0000256" key="6">
    <source>
        <dbReference type="ARBA" id="ARBA00023136"/>
    </source>
</evidence>
<dbReference type="Gene3D" id="2.60.40.3110">
    <property type="match status" value="1"/>
</dbReference>